<comment type="caution">
    <text evidence="2">The sequence shown here is derived from an EMBL/GenBank/DDBJ whole genome shotgun (WGS) entry which is preliminary data.</text>
</comment>
<gene>
    <name evidence="2" type="ORF">GCM10023196_070200</name>
</gene>
<accession>A0ABP8UNI9</accession>
<dbReference type="EMBL" id="BAABHK010000012">
    <property type="protein sequence ID" value="GAA4633277.1"/>
    <property type="molecule type" value="Genomic_DNA"/>
</dbReference>
<dbReference type="RefSeq" id="WP_345436291.1">
    <property type="nucleotide sequence ID" value="NZ_BAABHK010000012.1"/>
</dbReference>
<name>A0ABP8UNI9_9ACTN</name>
<feature type="region of interest" description="Disordered" evidence="1">
    <location>
        <begin position="1"/>
        <end position="23"/>
    </location>
</feature>
<protein>
    <submittedName>
        <fullName evidence="2">Uncharacterized protein</fullName>
    </submittedName>
</protein>
<proteinExistence type="predicted"/>
<sequence>MAADPLILSPPRRSALGPSDARGGARARIIRRALRRMEPFPFERVYGGWWGRIVSADGAGTVHRSAERYLDHALDDRPE</sequence>
<evidence type="ECO:0000256" key="1">
    <source>
        <dbReference type="SAM" id="MobiDB-lite"/>
    </source>
</evidence>
<dbReference type="Proteomes" id="UP001501442">
    <property type="component" value="Unassembled WGS sequence"/>
</dbReference>
<evidence type="ECO:0000313" key="2">
    <source>
        <dbReference type="EMBL" id="GAA4633277.1"/>
    </source>
</evidence>
<organism evidence="2 3">
    <name type="scientific">Actinoallomurus vinaceus</name>
    <dbReference type="NCBI Taxonomy" id="1080074"/>
    <lineage>
        <taxon>Bacteria</taxon>
        <taxon>Bacillati</taxon>
        <taxon>Actinomycetota</taxon>
        <taxon>Actinomycetes</taxon>
        <taxon>Streptosporangiales</taxon>
        <taxon>Thermomonosporaceae</taxon>
        <taxon>Actinoallomurus</taxon>
    </lineage>
</organism>
<reference evidence="3" key="1">
    <citation type="journal article" date="2019" name="Int. J. Syst. Evol. Microbiol.">
        <title>The Global Catalogue of Microorganisms (GCM) 10K type strain sequencing project: providing services to taxonomists for standard genome sequencing and annotation.</title>
        <authorList>
            <consortium name="The Broad Institute Genomics Platform"/>
            <consortium name="The Broad Institute Genome Sequencing Center for Infectious Disease"/>
            <person name="Wu L."/>
            <person name="Ma J."/>
        </authorList>
    </citation>
    <scope>NUCLEOTIDE SEQUENCE [LARGE SCALE GENOMIC DNA]</scope>
    <source>
        <strain evidence="3">JCM 17939</strain>
    </source>
</reference>
<evidence type="ECO:0000313" key="3">
    <source>
        <dbReference type="Proteomes" id="UP001501442"/>
    </source>
</evidence>
<keyword evidence="3" id="KW-1185">Reference proteome</keyword>